<dbReference type="RefSeq" id="XP_021857124.2">
    <property type="nucleotide sequence ID" value="XM_022001432.2"/>
</dbReference>
<dbReference type="KEGG" id="soe:110796369"/>
<dbReference type="AlphaFoldDB" id="A0A9R0K3H7"/>
<proteinExistence type="predicted"/>
<gene>
    <name evidence="3" type="primary">LOC110796369</name>
</gene>
<evidence type="ECO:0000259" key="1">
    <source>
        <dbReference type="PROSITE" id="PS50181"/>
    </source>
</evidence>
<dbReference type="Gene3D" id="1.20.1280.50">
    <property type="match status" value="1"/>
</dbReference>
<evidence type="ECO:0000313" key="2">
    <source>
        <dbReference type="Proteomes" id="UP000813463"/>
    </source>
</evidence>
<dbReference type="Pfam" id="PF08268">
    <property type="entry name" value="FBA_3"/>
    <property type="match status" value="1"/>
</dbReference>
<organism evidence="2 3">
    <name type="scientific">Spinacia oleracea</name>
    <name type="common">Spinach</name>
    <dbReference type="NCBI Taxonomy" id="3562"/>
    <lineage>
        <taxon>Eukaryota</taxon>
        <taxon>Viridiplantae</taxon>
        <taxon>Streptophyta</taxon>
        <taxon>Embryophyta</taxon>
        <taxon>Tracheophyta</taxon>
        <taxon>Spermatophyta</taxon>
        <taxon>Magnoliopsida</taxon>
        <taxon>eudicotyledons</taxon>
        <taxon>Gunneridae</taxon>
        <taxon>Pentapetalae</taxon>
        <taxon>Caryophyllales</taxon>
        <taxon>Chenopodiaceae</taxon>
        <taxon>Chenopodioideae</taxon>
        <taxon>Anserineae</taxon>
        <taxon>Spinacia</taxon>
    </lineage>
</organism>
<dbReference type="PROSITE" id="PS50181">
    <property type="entry name" value="FBOX"/>
    <property type="match status" value="1"/>
</dbReference>
<reference evidence="2" key="1">
    <citation type="journal article" date="2021" name="Nat. Commun.">
        <title>Genomic analyses provide insights into spinach domestication and the genetic basis of agronomic traits.</title>
        <authorList>
            <person name="Cai X."/>
            <person name="Sun X."/>
            <person name="Xu C."/>
            <person name="Sun H."/>
            <person name="Wang X."/>
            <person name="Ge C."/>
            <person name="Zhang Z."/>
            <person name="Wang Q."/>
            <person name="Fei Z."/>
            <person name="Jiao C."/>
            <person name="Wang Q."/>
        </authorList>
    </citation>
    <scope>NUCLEOTIDE SEQUENCE [LARGE SCALE GENOMIC DNA]</scope>
    <source>
        <strain evidence="2">cv. Varoflay</strain>
    </source>
</reference>
<dbReference type="CDD" id="cd22157">
    <property type="entry name" value="F-box_AtFBW1-like"/>
    <property type="match status" value="1"/>
</dbReference>
<dbReference type="InterPro" id="IPR013187">
    <property type="entry name" value="F-box-assoc_dom_typ3"/>
</dbReference>
<feature type="domain" description="F-box" evidence="1">
    <location>
        <begin position="1"/>
        <end position="44"/>
    </location>
</feature>
<sequence>MAAVLPLDIIIEIFLRLPVKSLVNFKRVCKSWRTLITDPKFTHLHLQLSNANANSSNRFFILKCNSSHELLYRVDLDNPTTSPPLKITLFSTQIEYSHIVGSCNGLVCLYAYVNHWIVVLLNPTTLTFSIVPDFETSNSNGIGFGFDSKNNDYKFVSIKRNPTPLYDFPIKVMIYSFKDNSRRSIGHGGFYVGKYYSYMNPVIHGALLDNHLLHWILHSRNSGKRVIACLDLCSEEWTEIEVPNCVSRLLYSDFKEYLSVYKGNSLCLVVQNILPCSVSLWVLKEYGVKDSWVKFTVTDYRFQPLFSRFDYIGLPMAFKHQIWNRDYPKSNWCAQVCLESLVTVGDCQTTTFDIIKKKKSSLSLTSARKFLKEMFS</sequence>
<dbReference type="SMART" id="SM00256">
    <property type="entry name" value="FBOX"/>
    <property type="match status" value="1"/>
</dbReference>
<dbReference type="Pfam" id="PF00646">
    <property type="entry name" value="F-box"/>
    <property type="match status" value="1"/>
</dbReference>
<name>A0A9R0K3H7_SPIOL</name>
<reference evidence="3" key="2">
    <citation type="submission" date="2025-08" db="UniProtKB">
        <authorList>
            <consortium name="RefSeq"/>
        </authorList>
    </citation>
    <scope>IDENTIFICATION</scope>
    <source>
        <tissue evidence="3">Leaf</tissue>
    </source>
</reference>
<dbReference type="PANTHER" id="PTHR31672:SF13">
    <property type="entry name" value="F-BOX PROTEIN CPR30-LIKE"/>
    <property type="match status" value="1"/>
</dbReference>
<protein>
    <submittedName>
        <fullName evidence="3">F-box/kelch-repeat protein At3g06240-like</fullName>
    </submittedName>
</protein>
<dbReference type="InterPro" id="IPR036047">
    <property type="entry name" value="F-box-like_dom_sf"/>
</dbReference>
<dbReference type="PANTHER" id="PTHR31672">
    <property type="entry name" value="BNACNNG10540D PROTEIN"/>
    <property type="match status" value="1"/>
</dbReference>
<accession>A0A9R0K3H7</accession>
<dbReference type="InterPro" id="IPR050796">
    <property type="entry name" value="SCF_F-box_component"/>
</dbReference>
<dbReference type="InterPro" id="IPR001810">
    <property type="entry name" value="F-box_dom"/>
</dbReference>
<keyword evidence="2" id="KW-1185">Reference proteome</keyword>
<dbReference type="Proteomes" id="UP000813463">
    <property type="component" value="Chromosome 2"/>
</dbReference>
<evidence type="ECO:0000313" key="3">
    <source>
        <dbReference type="RefSeq" id="XP_021857124.2"/>
    </source>
</evidence>
<dbReference type="GeneID" id="110796369"/>
<dbReference type="SUPFAM" id="SSF81383">
    <property type="entry name" value="F-box domain"/>
    <property type="match status" value="1"/>
</dbReference>